<dbReference type="EMBL" id="CAAALY010017061">
    <property type="protein sequence ID" value="VEL13216.1"/>
    <property type="molecule type" value="Genomic_DNA"/>
</dbReference>
<sequence length="99" mass="11422">MFESLEEVILMPWHLLLLRLQTYGPVILFLIPTPFSLILWDRRCEDALLPFSTPDAHKEHSFCLSCLHLYSVSSQLCRYPLVGHLPGQTCHQSTLNKNT</sequence>
<accession>A0A448WJP8</accession>
<keyword evidence="3" id="KW-1185">Reference proteome</keyword>
<reference evidence="2" key="1">
    <citation type="submission" date="2018-11" db="EMBL/GenBank/DDBJ databases">
        <authorList>
            <consortium name="Pathogen Informatics"/>
        </authorList>
    </citation>
    <scope>NUCLEOTIDE SEQUENCE</scope>
</reference>
<gene>
    <name evidence="2" type="ORF">PXEA_LOCUS6656</name>
</gene>
<name>A0A448WJP8_9PLAT</name>
<evidence type="ECO:0000313" key="2">
    <source>
        <dbReference type="EMBL" id="VEL13216.1"/>
    </source>
</evidence>
<dbReference type="AlphaFoldDB" id="A0A448WJP8"/>
<dbReference type="Proteomes" id="UP000784294">
    <property type="component" value="Unassembled WGS sequence"/>
</dbReference>
<keyword evidence="1" id="KW-1133">Transmembrane helix</keyword>
<comment type="caution">
    <text evidence="2">The sequence shown here is derived from an EMBL/GenBank/DDBJ whole genome shotgun (WGS) entry which is preliminary data.</text>
</comment>
<organism evidence="2 3">
    <name type="scientific">Protopolystoma xenopodis</name>
    <dbReference type="NCBI Taxonomy" id="117903"/>
    <lineage>
        <taxon>Eukaryota</taxon>
        <taxon>Metazoa</taxon>
        <taxon>Spiralia</taxon>
        <taxon>Lophotrochozoa</taxon>
        <taxon>Platyhelminthes</taxon>
        <taxon>Monogenea</taxon>
        <taxon>Polyopisthocotylea</taxon>
        <taxon>Polystomatidea</taxon>
        <taxon>Polystomatidae</taxon>
        <taxon>Protopolystoma</taxon>
    </lineage>
</organism>
<feature type="transmembrane region" description="Helical" evidence="1">
    <location>
        <begin position="20"/>
        <end position="40"/>
    </location>
</feature>
<evidence type="ECO:0000313" key="3">
    <source>
        <dbReference type="Proteomes" id="UP000784294"/>
    </source>
</evidence>
<keyword evidence="1" id="KW-0472">Membrane</keyword>
<protein>
    <submittedName>
        <fullName evidence="2">Uncharacterized protein</fullName>
    </submittedName>
</protein>
<proteinExistence type="predicted"/>
<evidence type="ECO:0000256" key="1">
    <source>
        <dbReference type="SAM" id="Phobius"/>
    </source>
</evidence>
<keyword evidence="1" id="KW-0812">Transmembrane</keyword>